<feature type="transmembrane region" description="Helical" evidence="1">
    <location>
        <begin position="72"/>
        <end position="93"/>
    </location>
</feature>
<feature type="transmembrane region" description="Helical" evidence="1">
    <location>
        <begin position="1242"/>
        <end position="1275"/>
    </location>
</feature>
<dbReference type="SUPFAM" id="SSF49785">
    <property type="entry name" value="Galactose-binding domain-like"/>
    <property type="match status" value="2"/>
</dbReference>
<feature type="transmembrane region" description="Helical" evidence="1">
    <location>
        <begin position="321"/>
        <end position="344"/>
    </location>
</feature>
<dbReference type="Pfam" id="PF24607">
    <property type="entry name" value="CBM_AftD"/>
    <property type="match status" value="1"/>
</dbReference>
<keyword evidence="3" id="KW-0808">Transferase</keyword>
<dbReference type="EMBL" id="JACDUR010000004">
    <property type="protein sequence ID" value="MBA2892780.1"/>
    <property type="molecule type" value="Genomic_DNA"/>
</dbReference>
<evidence type="ECO:0000313" key="4">
    <source>
        <dbReference type="Proteomes" id="UP000530928"/>
    </source>
</evidence>
<feature type="transmembrane region" description="Helical" evidence="1">
    <location>
        <begin position="151"/>
        <end position="168"/>
    </location>
</feature>
<feature type="domain" description="F5/8 type C" evidence="2">
    <location>
        <begin position="911"/>
        <end position="977"/>
    </location>
</feature>
<feature type="transmembrane region" description="Helical" evidence="1">
    <location>
        <begin position="1210"/>
        <end position="1230"/>
    </location>
</feature>
<accession>A0A7W0HRB6</accession>
<comment type="caution">
    <text evidence="3">The sequence shown here is derived from an EMBL/GenBank/DDBJ whole genome shotgun (WGS) entry which is preliminary data.</text>
</comment>
<dbReference type="EC" id="2.4.2.-" evidence="3"/>
<dbReference type="PROSITE" id="PS50022">
    <property type="entry name" value="FA58C_3"/>
    <property type="match status" value="1"/>
</dbReference>
<protein>
    <submittedName>
        <fullName evidence="3">Arabinofuranan 3-O-arabinosyltransferase</fullName>
        <ecNumber evidence="3">2.4.2.-</ecNumber>
    </submittedName>
</protein>
<dbReference type="Gene3D" id="2.60.120.260">
    <property type="entry name" value="Galactose-binding domain-like"/>
    <property type="match status" value="1"/>
</dbReference>
<dbReference type="Pfam" id="PF11847">
    <property type="entry name" value="GT-C_AftD"/>
    <property type="match status" value="1"/>
</dbReference>
<dbReference type="Proteomes" id="UP000530928">
    <property type="component" value="Unassembled WGS sequence"/>
</dbReference>
<keyword evidence="1" id="KW-1133">Transmembrane helix</keyword>
<organism evidence="3 4">
    <name type="scientific">Nonomuraea soli</name>
    <dbReference type="NCBI Taxonomy" id="1032476"/>
    <lineage>
        <taxon>Bacteria</taxon>
        <taxon>Bacillati</taxon>
        <taxon>Actinomycetota</taxon>
        <taxon>Actinomycetes</taxon>
        <taxon>Streptosporangiales</taxon>
        <taxon>Streptosporangiaceae</taxon>
        <taxon>Nonomuraea</taxon>
    </lineage>
</organism>
<feature type="transmembrane region" description="Helical" evidence="1">
    <location>
        <begin position="296"/>
        <end position="314"/>
    </location>
</feature>
<evidence type="ECO:0000259" key="2">
    <source>
        <dbReference type="PROSITE" id="PS50022"/>
    </source>
</evidence>
<feature type="transmembrane region" description="Helical" evidence="1">
    <location>
        <begin position="364"/>
        <end position="384"/>
    </location>
</feature>
<sequence length="1347" mass="144318">MTSKADESGTGIRHRLRLIAGCLFLTAVAFNTMPERILSETKVDMAVDPVGFLSRALYLWDDSYFGHLQNQAYGYLFPMGPFYAAGLGLGIPAWNVQRMWMALVLCAAFVGAVHLLRALRIGNHWTRLVAGLAYALAPHAQALVGINSSEFLPSAVLPWIMLPLVHGARGRWGPRRAALLSAAALLFAGGVNAAAELAVLVIPLIYLLTRRGPGRLRMLLWWLPAVALASTWWLASLVLLGRYIFSFLPYIETAGAVTSVTSLANVLRGTSSWLGFLRVDGRDWVPASAELSTHPWLIAATLAVAALGLAGLAARRNPERAFLLITLLVGVAVVSAGHVTDLATPLTPALRELFDGPLAAFRNLHKFDALVRLPLVAGLAMLLAQVKPRRVVVPVTAALVGVTMLPVAAFGLSTGGSFWNFPDHWQQAGAWLDEHAGEGLVLAVPGSRRGEYDWGRPLDEPMQSLLKKARWATSSNMPWGSAGVSRLLRAIDERFAGGQGSEGLTTVLRRMGVRYLLVRNDLDRATITEGWPARVHEAIEESPGLFRVGGYGKQVGIPQHTTASGWIDQPYDALEIYEVAGTAPLVGTVSTAGTIRVTGGPEALLPLADEQLLTDDRPTLIGDDSPGTEVPTADTVLTDTLRKRQLAFSDVHRATSATLAEGEKFARKPPADDLTDPAWTGYTTTAAYHGVSGVTASSSEAELDATSQTRDAGRLPYAALDRDLRTGWRSHGWDGAIGQWLEVRFSRPVRLGMITLALDRSVEVAPVAQIRVDSDAGSRLIDVDPGQVRQTLLVPTGLSSRLRVTVTRLARPDPFRAPPRVGILELTIPGVDAARTLSVPGVKEDGKGVPTAVLSRQGGASPCMHGSYAWACSQRLAIQGDDGNGFDRTIVTQEPGERVITGRAVMTSPGALARQLESPGSPIKVRASSVAVDHSAVGARSAMDGDRRTAWYAHPDDLRPTLTVDLGETKKLSWLRVRLPDAYLGASPMRLTVRSGWQSRTGWVGADGLFTFAPITASVFKLEFTAAARQEVEVIELQVPGTDPLPSLEGQQARRSCGFGPSLEVNGRRVPTEVVGGTLDDLAHGRPVSFRSCARVAVAAGPIRIVSPSTDDFQIQSMAVRPKSSQVDRPQVRMTAAKPLSWTPAERRVPVSTTQESYLIVNENFNVGWRASLAGRVLTPVRLDGWRQAWLLPETASGVVAMTYVPDRPYTWTLAGGGALALLVVLAALIPSRPRAPLRPAGLSAAGLTLVLAGIGLATAGWAGLSVAVAGFLIFRQLSTVAGAEHLRPPLSRLARRMASPWLIPVALAGAWATLGLPVAQLFCLFALALLAAANWSLEARWPHEAA</sequence>
<dbReference type="RefSeq" id="WP_181611503.1">
    <property type="nucleotide sequence ID" value="NZ_BAABAM010000003.1"/>
</dbReference>
<proteinExistence type="predicted"/>
<keyword evidence="1" id="KW-0472">Membrane</keyword>
<feature type="transmembrane region" description="Helical" evidence="1">
    <location>
        <begin position="1302"/>
        <end position="1331"/>
    </location>
</feature>
<dbReference type="InterPro" id="IPR056997">
    <property type="entry name" value="CBM_AftD"/>
</dbReference>
<evidence type="ECO:0000313" key="3">
    <source>
        <dbReference type="EMBL" id="MBA2892780.1"/>
    </source>
</evidence>
<feature type="transmembrane region" description="Helical" evidence="1">
    <location>
        <begin position="99"/>
        <end position="116"/>
    </location>
</feature>
<keyword evidence="3" id="KW-0328">Glycosyltransferase</keyword>
<dbReference type="InterPro" id="IPR008979">
    <property type="entry name" value="Galactose-bd-like_sf"/>
</dbReference>
<name>A0A7W0HRB6_9ACTN</name>
<feature type="transmembrane region" description="Helical" evidence="1">
    <location>
        <begin position="219"/>
        <end position="240"/>
    </location>
</feature>
<dbReference type="InterPro" id="IPR000421">
    <property type="entry name" value="FA58C"/>
</dbReference>
<gene>
    <name evidence="3" type="ORF">HNR30_004134</name>
</gene>
<feature type="transmembrane region" description="Helical" evidence="1">
    <location>
        <begin position="391"/>
        <end position="412"/>
    </location>
</feature>
<reference evidence="3 4" key="1">
    <citation type="submission" date="2020-07" db="EMBL/GenBank/DDBJ databases">
        <title>Genomic Encyclopedia of Type Strains, Phase IV (KMG-IV): sequencing the most valuable type-strain genomes for metagenomic binning, comparative biology and taxonomic classification.</title>
        <authorList>
            <person name="Goeker M."/>
        </authorList>
    </citation>
    <scope>NUCLEOTIDE SEQUENCE [LARGE SCALE GENOMIC DNA]</scope>
    <source>
        <strain evidence="3 4">DSM 45533</strain>
    </source>
</reference>
<evidence type="ECO:0000256" key="1">
    <source>
        <dbReference type="SAM" id="Phobius"/>
    </source>
</evidence>
<dbReference type="InterPro" id="IPR021798">
    <property type="entry name" value="AftD_N"/>
</dbReference>
<keyword evidence="4" id="KW-1185">Reference proteome</keyword>
<keyword evidence="1" id="KW-0812">Transmembrane</keyword>
<feature type="transmembrane region" description="Helical" evidence="1">
    <location>
        <begin position="180"/>
        <end position="207"/>
    </location>
</feature>
<dbReference type="GO" id="GO:0016757">
    <property type="term" value="F:glycosyltransferase activity"/>
    <property type="evidence" value="ECO:0007669"/>
    <property type="project" value="UniProtKB-KW"/>
</dbReference>